<dbReference type="InterPro" id="IPR016181">
    <property type="entry name" value="Acyl_CoA_acyltransferase"/>
</dbReference>
<dbReference type="PANTHER" id="PTHR13947">
    <property type="entry name" value="GNAT FAMILY N-ACETYLTRANSFERASE"/>
    <property type="match status" value="1"/>
</dbReference>
<evidence type="ECO:0000313" key="3">
    <source>
        <dbReference type="EMBL" id="OSO98837.1"/>
    </source>
</evidence>
<dbReference type="AlphaFoldDB" id="A0A1X4GLJ3"/>
<dbReference type="PANTHER" id="PTHR13947:SF37">
    <property type="entry name" value="LD18367P"/>
    <property type="match status" value="1"/>
</dbReference>
<evidence type="ECO:0000259" key="2">
    <source>
        <dbReference type="PROSITE" id="PS51186"/>
    </source>
</evidence>
<dbReference type="InterPro" id="IPR000182">
    <property type="entry name" value="GNAT_dom"/>
</dbReference>
<organism evidence="3 4">
    <name type="scientific">Halorubrum ezzemoulense DSM 17463</name>
    <dbReference type="NCBI Taxonomy" id="1121945"/>
    <lineage>
        <taxon>Archaea</taxon>
        <taxon>Methanobacteriati</taxon>
        <taxon>Methanobacteriota</taxon>
        <taxon>Stenosarchaea group</taxon>
        <taxon>Halobacteria</taxon>
        <taxon>Halobacteriales</taxon>
        <taxon>Haloferacaceae</taxon>
        <taxon>Halorubrum</taxon>
    </lineage>
</organism>
<reference evidence="3 4" key="1">
    <citation type="submission" date="2017-04" db="EMBL/GenBank/DDBJ databases">
        <title>MLSA of the genus Halorubrum.</title>
        <authorList>
            <person name="De La Haba R."/>
            <person name="Sanchez-Porro C."/>
            <person name="Infante-Dominguez C."/>
            <person name="Ventosa A."/>
        </authorList>
    </citation>
    <scope>NUCLEOTIDE SEQUENCE [LARGE SCALE GENOMIC DNA]</scope>
    <source>
        <strain evidence="3 4">DSM 17463</strain>
    </source>
</reference>
<accession>A0A1X4GLJ3</accession>
<dbReference type="eggNOG" id="arCOG00826">
    <property type="taxonomic scope" value="Archaea"/>
</dbReference>
<dbReference type="PROSITE" id="PS51186">
    <property type="entry name" value="GNAT"/>
    <property type="match status" value="1"/>
</dbReference>
<dbReference type="Proteomes" id="UP000193587">
    <property type="component" value="Unassembled WGS sequence"/>
</dbReference>
<name>A0A1X4GLJ3_HALEZ</name>
<dbReference type="SUPFAM" id="SSF55729">
    <property type="entry name" value="Acyl-CoA N-acyltransferases (Nat)"/>
    <property type="match status" value="1"/>
</dbReference>
<gene>
    <name evidence="3" type="ORF">B9H04_10285</name>
</gene>
<proteinExistence type="predicted"/>
<dbReference type="STRING" id="1121945.GCA_000421805_01283"/>
<dbReference type="CDD" id="cd04301">
    <property type="entry name" value="NAT_SF"/>
    <property type="match status" value="1"/>
</dbReference>
<evidence type="ECO:0000313" key="4">
    <source>
        <dbReference type="Proteomes" id="UP000193587"/>
    </source>
</evidence>
<dbReference type="GO" id="GO:0008080">
    <property type="term" value="F:N-acetyltransferase activity"/>
    <property type="evidence" value="ECO:0007669"/>
    <property type="project" value="InterPro"/>
</dbReference>
<sequence length="179" mass="19395">MTPEIRPYDRERDADGLYAAKVAFERGLGESTGGDGKAAAYAEKLTDTYRERWLDWVDRCVAADPRCVTVAVDGSADGPGDEAAADGAVVGYVFVLPERLAVIWDAAVLNELYVAPEHRGTGVADDLLGAALDLAADQELPLDRLVLDVDPANDRARGFYDRHGFEPWGEMVARPLDDS</sequence>
<evidence type="ECO:0000256" key="1">
    <source>
        <dbReference type="ARBA" id="ARBA00022679"/>
    </source>
</evidence>
<dbReference type="EMBL" id="NEDJ01000033">
    <property type="protein sequence ID" value="OSO98837.1"/>
    <property type="molecule type" value="Genomic_DNA"/>
</dbReference>
<dbReference type="Pfam" id="PF00583">
    <property type="entry name" value="Acetyltransf_1"/>
    <property type="match status" value="1"/>
</dbReference>
<feature type="domain" description="N-acetyltransferase" evidence="2">
    <location>
        <begin position="40"/>
        <end position="179"/>
    </location>
</feature>
<comment type="caution">
    <text evidence="3">The sequence shown here is derived from an EMBL/GenBank/DDBJ whole genome shotgun (WGS) entry which is preliminary data.</text>
</comment>
<dbReference type="InterPro" id="IPR050769">
    <property type="entry name" value="NAT_camello-type"/>
</dbReference>
<dbReference type="RefSeq" id="WP_085682675.1">
    <property type="nucleotide sequence ID" value="NZ_NEDJ01000033.1"/>
</dbReference>
<keyword evidence="1 3" id="KW-0808">Transferase</keyword>
<protein>
    <submittedName>
        <fullName evidence="3">GNAT family N-acetyltransferase</fullName>
    </submittedName>
</protein>
<dbReference type="Gene3D" id="3.40.630.30">
    <property type="match status" value="1"/>
</dbReference>